<dbReference type="Proteomes" id="UP000824208">
    <property type="component" value="Unassembled WGS sequence"/>
</dbReference>
<gene>
    <name evidence="3" type="ORF">H9714_06885</name>
</gene>
<dbReference type="InterPro" id="IPR001387">
    <property type="entry name" value="Cro/C1-type_HTH"/>
</dbReference>
<evidence type="ECO:0000256" key="1">
    <source>
        <dbReference type="ARBA" id="ARBA00023125"/>
    </source>
</evidence>
<evidence type="ECO:0000259" key="2">
    <source>
        <dbReference type="PROSITE" id="PS50943"/>
    </source>
</evidence>
<dbReference type="PANTHER" id="PTHR46797">
    <property type="entry name" value="HTH-TYPE TRANSCRIPTIONAL REGULATOR"/>
    <property type="match status" value="1"/>
</dbReference>
<dbReference type="InterPro" id="IPR010982">
    <property type="entry name" value="Lambda_DNA-bd_dom_sf"/>
</dbReference>
<dbReference type="SUPFAM" id="SSF47413">
    <property type="entry name" value="lambda repressor-like DNA-binding domains"/>
    <property type="match status" value="1"/>
</dbReference>
<dbReference type="AlphaFoldDB" id="A0A9D2MCU6"/>
<comment type="caution">
    <text evidence="3">The sequence shown here is derived from an EMBL/GenBank/DDBJ whole genome shotgun (WGS) entry which is preliminary data.</text>
</comment>
<sequence length="117" mass="13205">MEDKHELSVQVGRRIRELRLRQGITVEALAEAADISVQYVSEIERGKKNMTIPILRNMVQALHTSSDYLLFGRTEVDPVCETVARRMSSLLPVERDLVATSLLKMAQVVEDLGLERA</sequence>
<reference evidence="3" key="1">
    <citation type="journal article" date="2021" name="PeerJ">
        <title>Extensive microbial diversity within the chicken gut microbiome revealed by metagenomics and culture.</title>
        <authorList>
            <person name="Gilroy R."/>
            <person name="Ravi A."/>
            <person name="Getino M."/>
            <person name="Pursley I."/>
            <person name="Horton D.L."/>
            <person name="Alikhan N.F."/>
            <person name="Baker D."/>
            <person name="Gharbi K."/>
            <person name="Hall N."/>
            <person name="Watson M."/>
            <person name="Adriaenssens E.M."/>
            <person name="Foster-Nyarko E."/>
            <person name="Jarju S."/>
            <person name="Secka A."/>
            <person name="Antonio M."/>
            <person name="Oren A."/>
            <person name="Chaudhuri R.R."/>
            <person name="La Ragione R."/>
            <person name="Hildebrand F."/>
            <person name="Pallen M.J."/>
        </authorList>
    </citation>
    <scope>NUCLEOTIDE SEQUENCE</scope>
    <source>
        <strain evidence="3">CHK189-11263</strain>
    </source>
</reference>
<dbReference type="PANTHER" id="PTHR46797:SF1">
    <property type="entry name" value="METHYLPHOSPHONATE SYNTHASE"/>
    <property type="match status" value="1"/>
</dbReference>
<proteinExistence type="predicted"/>
<dbReference type="SMART" id="SM00530">
    <property type="entry name" value="HTH_XRE"/>
    <property type="match status" value="1"/>
</dbReference>
<keyword evidence="1" id="KW-0238">DNA-binding</keyword>
<protein>
    <submittedName>
        <fullName evidence="3">Helix-turn-helix domain-containing protein</fullName>
    </submittedName>
</protein>
<feature type="domain" description="HTH cro/C1-type" evidence="2">
    <location>
        <begin position="15"/>
        <end position="69"/>
    </location>
</feature>
<dbReference type="InterPro" id="IPR050807">
    <property type="entry name" value="TransReg_Diox_bact_type"/>
</dbReference>
<dbReference type="GO" id="GO:0003677">
    <property type="term" value="F:DNA binding"/>
    <property type="evidence" value="ECO:0007669"/>
    <property type="project" value="UniProtKB-KW"/>
</dbReference>
<dbReference type="PROSITE" id="PS50943">
    <property type="entry name" value="HTH_CROC1"/>
    <property type="match status" value="1"/>
</dbReference>
<dbReference type="Gene3D" id="1.10.260.40">
    <property type="entry name" value="lambda repressor-like DNA-binding domains"/>
    <property type="match status" value="1"/>
</dbReference>
<reference evidence="3" key="2">
    <citation type="submission" date="2021-04" db="EMBL/GenBank/DDBJ databases">
        <authorList>
            <person name="Gilroy R."/>
        </authorList>
    </citation>
    <scope>NUCLEOTIDE SEQUENCE</scope>
    <source>
        <strain evidence="3">CHK189-11263</strain>
    </source>
</reference>
<evidence type="ECO:0000313" key="3">
    <source>
        <dbReference type="EMBL" id="HJB57258.1"/>
    </source>
</evidence>
<dbReference type="GO" id="GO:0003700">
    <property type="term" value="F:DNA-binding transcription factor activity"/>
    <property type="evidence" value="ECO:0007669"/>
    <property type="project" value="TreeGrafter"/>
</dbReference>
<evidence type="ECO:0000313" key="4">
    <source>
        <dbReference type="Proteomes" id="UP000824208"/>
    </source>
</evidence>
<dbReference type="EMBL" id="DWYC01000057">
    <property type="protein sequence ID" value="HJB57258.1"/>
    <property type="molecule type" value="Genomic_DNA"/>
</dbReference>
<accession>A0A9D2MCU6</accession>
<dbReference type="CDD" id="cd00093">
    <property type="entry name" value="HTH_XRE"/>
    <property type="match status" value="1"/>
</dbReference>
<name>A0A9D2MCU6_9FIRM</name>
<dbReference type="Pfam" id="PF01381">
    <property type="entry name" value="HTH_3"/>
    <property type="match status" value="1"/>
</dbReference>
<organism evidence="3 4">
    <name type="scientific">Candidatus Flavonifractor intestinipullorum</name>
    <dbReference type="NCBI Taxonomy" id="2838587"/>
    <lineage>
        <taxon>Bacteria</taxon>
        <taxon>Bacillati</taxon>
        <taxon>Bacillota</taxon>
        <taxon>Clostridia</taxon>
        <taxon>Eubacteriales</taxon>
        <taxon>Oscillospiraceae</taxon>
        <taxon>Flavonifractor</taxon>
    </lineage>
</organism>
<dbReference type="GO" id="GO:0005829">
    <property type="term" value="C:cytosol"/>
    <property type="evidence" value="ECO:0007669"/>
    <property type="project" value="TreeGrafter"/>
</dbReference>